<dbReference type="OrthoDB" id="3872446at2759"/>
<evidence type="ECO:0000313" key="3">
    <source>
        <dbReference type="Proteomes" id="UP000800200"/>
    </source>
</evidence>
<accession>A0A6A6EWD1</accession>
<sequence length="114" mass="12047">MTDPEELDEDLFADLMDSYEGDDVSSKPAQPAPAVRAEEPNPVKSEVVEESMHDTVSNGAIGADSSAPMRQGPGDDGGDMDMNGSAWNGNATQGYDHTAIDDDNYGPINVKEDG</sequence>
<evidence type="ECO:0000313" key="2">
    <source>
        <dbReference type="EMBL" id="KAF2195864.1"/>
    </source>
</evidence>
<feature type="region of interest" description="Disordered" evidence="1">
    <location>
        <begin position="1"/>
        <end position="42"/>
    </location>
</feature>
<protein>
    <submittedName>
        <fullName evidence="2">Uncharacterized protein</fullName>
    </submittedName>
</protein>
<feature type="region of interest" description="Disordered" evidence="1">
    <location>
        <begin position="57"/>
        <end position="114"/>
    </location>
</feature>
<feature type="compositionally biased region" description="Acidic residues" evidence="1">
    <location>
        <begin position="1"/>
        <end position="23"/>
    </location>
</feature>
<dbReference type="Proteomes" id="UP000800200">
    <property type="component" value="Unassembled WGS sequence"/>
</dbReference>
<reference evidence="2" key="1">
    <citation type="journal article" date="2020" name="Stud. Mycol.">
        <title>101 Dothideomycetes genomes: a test case for predicting lifestyles and emergence of pathogens.</title>
        <authorList>
            <person name="Haridas S."/>
            <person name="Albert R."/>
            <person name="Binder M."/>
            <person name="Bloem J."/>
            <person name="Labutti K."/>
            <person name="Salamov A."/>
            <person name="Andreopoulos B."/>
            <person name="Baker S."/>
            <person name="Barry K."/>
            <person name="Bills G."/>
            <person name="Bluhm B."/>
            <person name="Cannon C."/>
            <person name="Castanera R."/>
            <person name="Culley D."/>
            <person name="Daum C."/>
            <person name="Ezra D."/>
            <person name="Gonzalez J."/>
            <person name="Henrissat B."/>
            <person name="Kuo A."/>
            <person name="Liang C."/>
            <person name="Lipzen A."/>
            <person name="Lutzoni F."/>
            <person name="Magnuson J."/>
            <person name="Mondo S."/>
            <person name="Nolan M."/>
            <person name="Ohm R."/>
            <person name="Pangilinan J."/>
            <person name="Park H.-J."/>
            <person name="Ramirez L."/>
            <person name="Alfaro M."/>
            <person name="Sun H."/>
            <person name="Tritt A."/>
            <person name="Yoshinaga Y."/>
            <person name="Zwiers L.-H."/>
            <person name="Turgeon B."/>
            <person name="Goodwin S."/>
            <person name="Spatafora J."/>
            <person name="Crous P."/>
            <person name="Grigoriev I."/>
        </authorList>
    </citation>
    <scope>NUCLEOTIDE SEQUENCE</scope>
    <source>
        <strain evidence="2">CBS 207.26</strain>
    </source>
</reference>
<feature type="compositionally biased region" description="Polar residues" evidence="1">
    <location>
        <begin position="85"/>
        <end position="95"/>
    </location>
</feature>
<dbReference type="EMBL" id="ML994610">
    <property type="protein sequence ID" value="KAF2195864.1"/>
    <property type="molecule type" value="Genomic_DNA"/>
</dbReference>
<proteinExistence type="predicted"/>
<organism evidence="2 3">
    <name type="scientific">Zopfia rhizophila CBS 207.26</name>
    <dbReference type="NCBI Taxonomy" id="1314779"/>
    <lineage>
        <taxon>Eukaryota</taxon>
        <taxon>Fungi</taxon>
        <taxon>Dikarya</taxon>
        <taxon>Ascomycota</taxon>
        <taxon>Pezizomycotina</taxon>
        <taxon>Dothideomycetes</taxon>
        <taxon>Dothideomycetes incertae sedis</taxon>
        <taxon>Zopfiaceae</taxon>
        <taxon>Zopfia</taxon>
    </lineage>
</organism>
<dbReference type="AlphaFoldDB" id="A0A6A6EWD1"/>
<evidence type="ECO:0000256" key="1">
    <source>
        <dbReference type="SAM" id="MobiDB-lite"/>
    </source>
</evidence>
<keyword evidence="3" id="KW-1185">Reference proteome</keyword>
<gene>
    <name evidence="2" type="ORF">K469DRAFT_682104</name>
</gene>
<name>A0A6A6EWD1_9PEZI</name>